<keyword evidence="3" id="KW-1185">Reference proteome</keyword>
<dbReference type="OMA" id="GNDMELH"/>
<dbReference type="InParanoid" id="H2Z155"/>
<dbReference type="Proteomes" id="UP000007875">
    <property type="component" value="Unassembled WGS sequence"/>
</dbReference>
<feature type="transmembrane region" description="Helical" evidence="1">
    <location>
        <begin position="36"/>
        <end position="61"/>
    </location>
</feature>
<reference evidence="2" key="3">
    <citation type="submission" date="2025-09" db="UniProtKB">
        <authorList>
            <consortium name="Ensembl"/>
        </authorList>
    </citation>
    <scope>IDENTIFICATION</scope>
</reference>
<keyword evidence="1" id="KW-1133">Transmembrane helix</keyword>
<dbReference type="AlphaFoldDB" id="H2Z155"/>
<organism evidence="2 3">
    <name type="scientific">Ciona savignyi</name>
    <name type="common">Pacific transparent sea squirt</name>
    <dbReference type="NCBI Taxonomy" id="51511"/>
    <lineage>
        <taxon>Eukaryota</taxon>
        <taxon>Metazoa</taxon>
        <taxon>Chordata</taxon>
        <taxon>Tunicata</taxon>
        <taxon>Ascidiacea</taxon>
        <taxon>Phlebobranchia</taxon>
        <taxon>Cionidae</taxon>
        <taxon>Ciona</taxon>
    </lineage>
</organism>
<reference evidence="2" key="2">
    <citation type="submission" date="2025-08" db="UniProtKB">
        <authorList>
            <consortium name="Ensembl"/>
        </authorList>
    </citation>
    <scope>IDENTIFICATION</scope>
</reference>
<sequence>MSNLNTEIINNALSSVVGFSLDDIAKIQPFKDSYSIAWFVIFMSFIGMFAVLFGIAFLYSVCDCVCSCCRRSNSSPKGRSNKVKNGNDMELHLNSIMPYTTLIRCYCILIYHGYFFTHDQLYIVIFIAYFSLSF</sequence>
<dbReference type="PANTHER" id="PTHR36982">
    <property type="entry name" value="CLCA DOMAIN-CONTAINING PROTEIN"/>
    <property type="match status" value="1"/>
</dbReference>
<dbReference type="Ensembl" id="ENSCSAVT00000011450.1">
    <property type="protein sequence ID" value="ENSCSAVP00000011317.1"/>
    <property type="gene ID" value="ENSCSAVG00000006621.1"/>
</dbReference>
<evidence type="ECO:0000313" key="2">
    <source>
        <dbReference type="Ensembl" id="ENSCSAVP00000011317.1"/>
    </source>
</evidence>
<keyword evidence="1" id="KW-0472">Membrane</keyword>
<dbReference type="HOGENOM" id="CLU_1895439_0_0_1"/>
<evidence type="ECO:0000313" key="3">
    <source>
        <dbReference type="Proteomes" id="UP000007875"/>
    </source>
</evidence>
<dbReference type="GeneTree" id="ENSGT00660000097445"/>
<name>H2Z155_CIOSA</name>
<reference evidence="3" key="1">
    <citation type="submission" date="2003-08" db="EMBL/GenBank/DDBJ databases">
        <authorList>
            <person name="Birren B."/>
            <person name="Nusbaum C."/>
            <person name="Abebe A."/>
            <person name="Abouelleil A."/>
            <person name="Adekoya E."/>
            <person name="Ait-zahra M."/>
            <person name="Allen N."/>
            <person name="Allen T."/>
            <person name="An P."/>
            <person name="Anderson M."/>
            <person name="Anderson S."/>
            <person name="Arachchi H."/>
            <person name="Armbruster J."/>
            <person name="Bachantsang P."/>
            <person name="Baldwin J."/>
            <person name="Barry A."/>
            <person name="Bayul T."/>
            <person name="Blitshsteyn B."/>
            <person name="Bloom T."/>
            <person name="Blye J."/>
            <person name="Boguslavskiy L."/>
            <person name="Borowsky M."/>
            <person name="Boukhgalter B."/>
            <person name="Brunache A."/>
            <person name="Butler J."/>
            <person name="Calixte N."/>
            <person name="Calvo S."/>
            <person name="Camarata J."/>
            <person name="Campo K."/>
            <person name="Chang J."/>
            <person name="Cheshatsang Y."/>
            <person name="Citroen M."/>
            <person name="Collymore A."/>
            <person name="Considine T."/>
            <person name="Cook A."/>
            <person name="Cooke P."/>
            <person name="Corum B."/>
            <person name="Cuomo C."/>
            <person name="David R."/>
            <person name="Dawoe T."/>
            <person name="Degray S."/>
            <person name="Dodge S."/>
            <person name="Dooley K."/>
            <person name="Dorje P."/>
            <person name="Dorjee K."/>
            <person name="Dorris L."/>
            <person name="Duffey N."/>
            <person name="Dupes A."/>
            <person name="Elkins T."/>
            <person name="Engels R."/>
            <person name="Erickson J."/>
            <person name="Farina A."/>
            <person name="Faro S."/>
            <person name="Ferreira P."/>
            <person name="Fischer H."/>
            <person name="Fitzgerald M."/>
            <person name="Foley K."/>
            <person name="Gage D."/>
            <person name="Galagan J."/>
            <person name="Gearin G."/>
            <person name="Gnerre S."/>
            <person name="Gnirke A."/>
            <person name="Goyette A."/>
            <person name="Graham J."/>
            <person name="Grandbois E."/>
            <person name="Gyaltsen K."/>
            <person name="Hafez N."/>
            <person name="Hagopian D."/>
            <person name="Hagos B."/>
            <person name="Hall J."/>
            <person name="Hatcher B."/>
            <person name="Heller A."/>
            <person name="Higgins H."/>
            <person name="Honan T."/>
            <person name="Horn A."/>
            <person name="Houde N."/>
            <person name="Hughes L."/>
            <person name="Hulme W."/>
            <person name="Husby E."/>
            <person name="Iliev I."/>
            <person name="Jaffe D."/>
            <person name="Jones C."/>
            <person name="Kamal M."/>
            <person name="Kamat A."/>
            <person name="Kamvysselis M."/>
            <person name="Karlsson E."/>
            <person name="Kells C."/>
            <person name="Kieu A."/>
            <person name="Kisner P."/>
            <person name="Kodira C."/>
            <person name="Kulbokas E."/>
            <person name="Labutti K."/>
            <person name="Lama D."/>
            <person name="Landers T."/>
            <person name="Leger J."/>
            <person name="Levine S."/>
            <person name="Lewis D."/>
            <person name="Lewis T."/>
            <person name="Lindblad-toh K."/>
            <person name="Liu X."/>
            <person name="Lokyitsang T."/>
            <person name="Lokyitsang Y."/>
            <person name="Lucien O."/>
            <person name="Lui A."/>
            <person name="Ma L.J."/>
            <person name="Mabbitt R."/>
            <person name="Macdonald J."/>
            <person name="Maclean C."/>
            <person name="Major J."/>
            <person name="Manning J."/>
            <person name="Marabella R."/>
            <person name="Maru K."/>
            <person name="Matthews C."/>
            <person name="Mauceli E."/>
            <person name="Mccarthy M."/>
            <person name="Mcdonough S."/>
            <person name="Mcghee T."/>
            <person name="Meldrim J."/>
            <person name="Meneus L."/>
            <person name="Mesirov J."/>
            <person name="Mihalev A."/>
            <person name="Mihova T."/>
            <person name="Mikkelsen T."/>
            <person name="Mlenga V."/>
            <person name="Moru K."/>
            <person name="Mozes J."/>
            <person name="Mulrain L."/>
            <person name="Munson G."/>
            <person name="Naylor J."/>
            <person name="Newes C."/>
            <person name="Nguyen C."/>
            <person name="Nguyen N."/>
            <person name="Nguyen T."/>
            <person name="Nicol R."/>
            <person name="Nielsen C."/>
            <person name="Nizzari M."/>
            <person name="Norbu C."/>
            <person name="Norbu N."/>
            <person name="O'donnell P."/>
            <person name="Okoawo O."/>
            <person name="O'leary S."/>
            <person name="Omotosho B."/>
            <person name="O'neill K."/>
            <person name="Osman S."/>
            <person name="Parker S."/>
            <person name="Perrin D."/>
            <person name="Phunkhang P."/>
            <person name="Piqani B."/>
            <person name="Purcell S."/>
            <person name="Rachupka T."/>
            <person name="Ramasamy U."/>
            <person name="Rameau R."/>
            <person name="Ray V."/>
            <person name="Raymond C."/>
            <person name="Retta R."/>
            <person name="Richardson S."/>
            <person name="Rise C."/>
            <person name="Rodriguez J."/>
            <person name="Rogers J."/>
            <person name="Rogov P."/>
            <person name="Rutman M."/>
            <person name="Schupbach R."/>
            <person name="Seaman C."/>
            <person name="Settipalli S."/>
            <person name="Sharpe T."/>
            <person name="Sheridan J."/>
            <person name="Sherpa N."/>
            <person name="Shi J."/>
            <person name="Smirnov S."/>
            <person name="Smith C."/>
            <person name="Sougnez C."/>
            <person name="Spencer B."/>
            <person name="Stalker J."/>
            <person name="Stange-thomann N."/>
            <person name="Stavropoulos S."/>
            <person name="Stetson K."/>
            <person name="Stone C."/>
            <person name="Stone S."/>
            <person name="Stubbs M."/>
            <person name="Talamas J."/>
            <person name="Tchuinga P."/>
            <person name="Tenzing P."/>
            <person name="Tesfaye S."/>
            <person name="Theodore J."/>
            <person name="Thoulutsang Y."/>
            <person name="Topham K."/>
            <person name="Towey S."/>
            <person name="Tsamla T."/>
            <person name="Tsomo N."/>
            <person name="Vallee D."/>
            <person name="Vassiliev H."/>
            <person name="Venkataraman V."/>
            <person name="Vinson J."/>
            <person name="Vo A."/>
            <person name="Wade C."/>
            <person name="Wang S."/>
            <person name="Wangchuk T."/>
            <person name="Wangdi T."/>
            <person name="Whittaker C."/>
            <person name="Wilkinson J."/>
            <person name="Wu Y."/>
            <person name="Wyman D."/>
            <person name="Yadav S."/>
            <person name="Yang S."/>
            <person name="Yang X."/>
            <person name="Yeager S."/>
            <person name="Yee E."/>
            <person name="Young G."/>
            <person name="Zainoun J."/>
            <person name="Zembeck L."/>
            <person name="Zimmer A."/>
            <person name="Zody M."/>
            <person name="Lander E."/>
        </authorList>
    </citation>
    <scope>NUCLEOTIDE SEQUENCE [LARGE SCALE GENOMIC DNA]</scope>
</reference>
<evidence type="ECO:0000256" key="1">
    <source>
        <dbReference type="SAM" id="Phobius"/>
    </source>
</evidence>
<dbReference type="PANTHER" id="PTHR36982:SF4">
    <property type="entry name" value="CLCA DOMAIN-CONTAINING PROTEIN"/>
    <property type="match status" value="1"/>
</dbReference>
<dbReference type="InterPro" id="IPR053081">
    <property type="entry name" value="SIM_Modulators"/>
</dbReference>
<keyword evidence="1" id="KW-0812">Transmembrane</keyword>
<accession>H2Z155</accession>
<proteinExistence type="predicted"/>
<protein>
    <submittedName>
        <fullName evidence="2">Uncharacterized protein</fullName>
    </submittedName>
</protein>